<protein>
    <submittedName>
        <fullName evidence="2">Alpha/beta hydrolase fold protein</fullName>
    </submittedName>
</protein>
<keyword evidence="3" id="KW-1185">Reference proteome</keyword>
<dbReference type="PROSITE" id="PS51257">
    <property type="entry name" value="PROKAR_LIPOPROTEIN"/>
    <property type="match status" value="1"/>
</dbReference>
<dbReference type="STRING" id="1860102.ACCAA_110024"/>
<dbReference type="GO" id="GO:0016787">
    <property type="term" value="F:hydrolase activity"/>
    <property type="evidence" value="ECO:0007669"/>
    <property type="project" value="UniProtKB-KW"/>
</dbReference>
<proteinExistence type="predicted"/>
<evidence type="ECO:0000313" key="3">
    <source>
        <dbReference type="Proteomes" id="UP000199169"/>
    </source>
</evidence>
<dbReference type="RefSeq" id="WP_186405559.1">
    <property type="nucleotide sequence ID" value="NZ_FLQX01000013.1"/>
</dbReference>
<dbReference type="InterPro" id="IPR050228">
    <property type="entry name" value="Carboxylesterase_BioH"/>
</dbReference>
<dbReference type="InterPro" id="IPR000073">
    <property type="entry name" value="AB_hydrolase_1"/>
</dbReference>
<keyword evidence="2" id="KW-0378">Hydrolase</keyword>
<evidence type="ECO:0000313" key="2">
    <source>
        <dbReference type="EMBL" id="SBT03639.1"/>
    </source>
</evidence>
<name>A0A1A8XEM3_9PROT</name>
<organism evidence="2 3">
    <name type="scientific">Candidatus Accumulibacter aalborgensis</name>
    <dbReference type="NCBI Taxonomy" id="1860102"/>
    <lineage>
        <taxon>Bacteria</taxon>
        <taxon>Pseudomonadati</taxon>
        <taxon>Pseudomonadota</taxon>
        <taxon>Betaproteobacteria</taxon>
        <taxon>Candidatus Accumulibacter</taxon>
    </lineage>
</organism>
<dbReference type="PANTHER" id="PTHR43194">
    <property type="entry name" value="HYDROLASE ALPHA/BETA FOLD FAMILY"/>
    <property type="match status" value="1"/>
</dbReference>
<gene>
    <name evidence="2" type="ORF">ACCAA_110024</name>
</gene>
<evidence type="ECO:0000259" key="1">
    <source>
        <dbReference type="Pfam" id="PF12697"/>
    </source>
</evidence>
<dbReference type="Proteomes" id="UP000199169">
    <property type="component" value="Unassembled WGS sequence"/>
</dbReference>
<dbReference type="Pfam" id="PF12697">
    <property type="entry name" value="Abhydrolase_6"/>
    <property type="match status" value="1"/>
</dbReference>
<dbReference type="Gene3D" id="3.40.50.1820">
    <property type="entry name" value="alpha/beta hydrolase"/>
    <property type="match status" value="1"/>
</dbReference>
<dbReference type="InterPro" id="IPR029058">
    <property type="entry name" value="AB_hydrolase_fold"/>
</dbReference>
<dbReference type="SUPFAM" id="SSF53474">
    <property type="entry name" value="alpha/beta-Hydrolases"/>
    <property type="match status" value="1"/>
</dbReference>
<sequence length="265" mass="29321">MKRRHIHTLHRPAVGPSRSARLIFVHGGYATAGCWDAYFLPWFSRRGFDCHALDLSGHGRSEGREQLDSYGINDYADDLAQVAEGLGGEAILIGHSMGTVVVERFLERHQARAAILMAPVPATGILGATMKIAFTEPAFFSEQARASRGEYSEQTLATIRDVYYSPETSTDDLKRFGALFQGESRRAILDLTLLAMRVGKKRPKLPVLVVGGEADAVFPPHMLAFTATRWRADVAVIPRAGHTLMLDAHWQAAAERIADWLERQP</sequence>
<dbReference type="AlphaFoldDB" id="A0A1A8XEM3"/>
<reference evidence="2 3" key="1">
    <citation type="submission" date="2016-06" db="EMBL/GenBank/DDBJ databases">
        <authorList>
            <person name="Kjaerup R.B."/>
            <person name="Dalgaard T.S."/>
            <person name="Juul-Madsen H.R."/>
        </authorList>
    </citation>
    <scope>NUCLEOTIDE SEQUENCE [LARGE SCALE GENOMIC DNA]</scope>
    <source>
        <strain evidence="2">3</strain>
    </source>
</reference>
<feature type="domain" description="AB hydrolase-1" evidence="1">
    <location>
        <begin position="22"/>
        <end position="253"/>
    </location>
</feature>
<dbReference type="PANTHER" id="PTHR43194:SF2">
    <property type="entry name" value="PEROXISOMAL MEMBRANE PROTEIN LPX1"/>
    <property type="match status" value="1"/>
</dbReference>
<accession>A0A1A8XEM3</accession>
<dbReference type="EMBL" id="FLQX01000013">
    <property type="protein sequence ID" value="SBT03639.1"/>
    <property type="molecule type" value="Genomic_DNA"/>
</dbReference>